<dbReference type="PROSITE" id="PS51918">
    <property type="entry name" value="RADICAL_SAM"/>
    <property type="match status" value="1"/>
</dbReference>
<dbReference type="GO" id="GO:0046872">
    <property type="term" value="F:metal ion binding"/>
    <property type="evidence" value="ECO:0007669"/>
    <property type="project" value="UniProtKB-KW"/>
</dbReference>
<evidence type="ECO:0000256" key="2">
    <source>
        <dbReference type="ARBA" id="ARBA00022691"/>
    </source>
</evidence>
<protein>
    <recommendedName>
        <fullName evidence="6">Radical SAM core domain-containing protein</fullName>
    </recommendedName>
</protein>
<evidence type="ECO:0000313" key="7">
    <source>
        <dbReference type="EMBL" id="SVD47080.1"/>
    </source>
</evidence>
<proteinExistence type="predicted"/>
<name>A0A382VL25_9ZZZZ</name>
<dbReference type="Gene3D" id="3.80.30.20">
    <property type="entry name" value="tm_1862 like domain"/>
    <property type="match status" value="1"/>
</dbReference>
<keyword evidence="4" id="KW-0408">Iron</keyword>
<dbReference type="PANTHER" id="PTHR43409:SF16">
    <property type="entry name" value="SLR0320 PROTEIN"/>
    <property type="match status" value="1"/>
</dbReference>
<dbReference type="SUPFAM" id="SSF102114">
    <property type="entry name" value="Radical SAM enzymes"/>
    <property type="match status" value="1"/>
</dbReference>
<feature type="non-terminal residue" evidence="7">
    <location>
        <position position="1"/>
    </location>
</feature>
<dbReference type="AlphaFoldDB" id="A0A382VL25"/>
<dbReference type="CDD" id="cd01335">
    <property type="entry name" value="Radical_SAM"/>
    <property type="match status" value="1"/>
</dbReference>
<evidence type="ECO:0000256" key="1">
    <source>
        <dbReference type="ARBA" id="ARBA00001966"/>
    </source>
</evidence>
<dbReference type="Pfam" id="PF04055">
    <property type="entry name" value="Radical_SAM"/>
    <property type="match status" value="1"/>
</dbReference>
<dbReference type="InterPro" id="IPR058240">
    <property type="entry name" value="rSAM_sf"/>
</dbReference>
<dbReference type="GO" id="GO:0005829">
    <property type="term" value="C:cytosol"/>
    <property type="evidence" value="ECO:0007669"/>
    <property type="project" value="TreeGrafter"/>
</dbReference>
<dbReference type="SFLD" id="SFLDS00029">
    <property type="entry name" value="Radical_SAM"/>
    <property type="match status" value="1"/>
</dbReference>
<evidence type="ECO:0000256" key="4">
    <source>
        <dbReference type="ARBA" id="ARBA00023004"/>
    </source>
</evidence>
<feature type="non-terminal residue" evidence="7">
    <location>
        <position position="284"/>
    </location>
</feature>
<evidence type="ECO:0000256" key="3">
    <source>
        <dbReference type="ARBA" id="ARBA00022723"/>
    </source>
</evidence>
<comment type="cofactor">
    <cofactor evidence="1">
        <name>[4Fe-4S] cluster</name>
        <dbReference type="ChEBI" id="CHEBI:49883"/>
    </cofactor>
</comment>
<dbReference type="InterPro" id="IPR006638">
    <property type="entry name" value="Elp3/MiaA/NifB-like_rSAM"/>
</dbReference>
<reference evidence="7" key="1">
    <citation type="submission" date="2018-05" db="EMBL/GenBank/DDBJ databases">
        <authorList>
            <person name="Lanie J.A."/>
            <person name="Ng W.-L."/>
            <person name="Kazmierczak K.M."/>
            <person name="Andrzejewski T.M."/>
            <person name="Davidsen T.M."/>
            <person name="Wayne K.J."/>
            <person name="Tettelin H."/>
            <person name="Glass J.I."/>
            <person name="Rusch D."/>
            <person name="Podicherti R."/>
            <person name="Tsui H.-C.T."/>
            <person name="Winkler M.E."/>
        </authorList>
    </citation>
    <scope>NUCLEOTIDE SEQUENCE</scope>
</reference>
<dbReference type="EMBL" id="UINC01152739">
    <property type="protein sequence ID" value="SVD47080.1"/>
    <property type="molecule type" value="Genomic_DNA"/>
</dbReference>
<dbReference type="SMART" id="SM00729">
    <property type="entry name" value="Elp3"/>
    <property type="match status" value="1"/>
</dbReference>
<evidence type="ECO:0000259" key="6">
    <source>
        <dbReference type="PROSITE" id="PS51918"/>
    </source>
</evidence>
<dbReference type="InterPro" id="IPR023404">
    <property type="entry name" value="rSAM_horseshoe"/>
</dbReference>
<sequence length="284" mass="33161">VSRSGNKIINIGDANVNKSIDDLPFPERDKFWNISDDEKSIIDVSYICSIRGCPYRCNYCASPFHWKRDKTQYRSPESVLSEMRHLKNNYWNLNKLYDYSASANADSKAKLKIKDNTIVYFVDDVFTVKKARVKQILRMIIEENLDMPWKCEARTDHLDEEICELMREAGCVRVKLGFESGSDRILKQVQKDETKEDMLRGAKMLKDAKVPFTAYFMAGFPGETDDDLKETINFAKEIEADFYSLSVLSPYYGTKMYFDLMDQGFELDKKPWEYFYHQTGDLMV</sequence>
<dbReference type="PANTHER" id="PTHR43409">
    <property type="entry name" value="ANAEROBIC MAGNESIUM-PROTOPORPHYRIN IX MONOMETHYL ESTER CYCLASE-RELATED"/>
    <property type="match status" value="1"/>
</dbReference>
<dbReference type="InterPro" id="IPR007197">
    <property type="entry name" value="rSAM"/>
</dbReference>
<organism evidence="7">
    <name type="scientific">marine metagenome</name>
    <dbReference type="NCBI Taxonomy" id="408172"/>
    <lineage>
        <taxon>unclassified sequences</taxon>
        <taxon>metagenomes</taxon>
        <taxon>ecological metagenomes</taxon>
    </lineage>
</organism>
<gene>
    <name evidence="7" type="ORF">METZ01_LOCUS399934</name>
</gene>
<feature type="domain" description="Radical SAM core" evidence="6">
    <location>
        <begin position="39"/>
        <end position="284"/>
    </location>
</feature>
<dbReference type="GO" id="GO:0051536">
    <property type="term" value="F:iron-sulfur cluster binding"/>
    <property type="evidence" value="ECO:0007669"/>
    <property type="project" value="UniProtKB-KW"/>
</dbReference>
<keyword evidence="2" id="KW-0949">S-adenosyl-L-methionine</keyword>
<dbReference type="SFLD" id="SFLDG01082">
    <property type="entry name" value="B12-binding_domain_containing"/>
    <property type="match status" value="1"/>
</dbReference>
<dbReference type="GO" id="GO:0003824">
    <property type="term" value="F:catalytic activity"/>
    <property type="evidence" value="ECO:0007669"/>
    <property type="project" value="InterPro"/>
</dbReference>
<keyword evidence="3" id="KW-0479">Metal-binding</keyword>
<keyword evidence="5" id="KW-0411">Iron-sulfur</keyword>
<evidence type="ECO:0000256" key="5">
    <source>
        <dbReference type="ARBA" id="ARBA00023014"/>
    </source>
</evidence>
<accession>A0A382VL25</accession>
<dbReference type="InterPro" id="IPR051198">
    <property type="entry name" value="BchE-like"/>
</dbReference>